<dbReference type="AlphaFoldDB" id="A0A2D0MY28"/>
<feature type="region of interest" description="Disordered" evidence="7">
    <location>
        <begin position="73"/>
        <end position="97"/>
    </location>
</feature>
<dbReference type="PANTHER" id="PTHR30572:SF4">
    <property type="entry name" value="ABC TRANSPORTER PERMEASE YTRF"/>
    <property type="match status" value="1"/>
</dbReference>
<dbReference type="InterPro" id="IPR003838">
    <property type="entry name" value="ABC3_permease_C"/>
</dbReference>
<name>A0A2D0MY28_FLAN2</name>
<evidence type="ECO:0000256" key="7">
    <source>
        <dbReference type="SAM" id="MobiDB-lite"/>
    </source>
</evidence>
<comment type="similarity">
    <text evidence="6">Belongs to the ABC-4 integral membrane protein family.</text>
</comment>
<feature type="compositionally biased region" description="Acidic residues" evidence="7">
    <location>
        <begin position="73"/>
        <end position="87"/>
    </location>
</feature>
<dbReference type="RefSeq" id="WP_099155442.1">
    <property type="nucleotide sequence ID" value="NZ_PDUD01000061.1"/>
</dbReference>
<reference evidence="11 12" key="1">
    <citation type="submission" date="2017-10" db="EMBL/GenBank/DDBJ databases">
        <title>The draft genome sequence of Lewinella nigricans NBRC 102662.</title>
        <authorList>
            <person name="Wang K."/>
        </authorList>
    </citation>
    <scope>NUCLEOTIDE SEQUENCE [LARGE SCALE GENOMIC DNA]</scope>
    <source>
        <strain evidence="11 12">NBRC 102662</strain>
    </source>
</reference>
<dbReference type="OrthoDB" id="9770036at2"/>
<keyword evidence="5 8" id="KW-0472">Membrane</keyword>
<comment type="subcellular location">
    <subcellularLocation>
        <location evidence="1">Cell membrane</location>
        <topology evidence="1">Multi-pass membrane protein</topology>
    </subcellularLocation>
</comment>
<evidence type="ECO:0000256" key="1">
    <source>
        <dbReference type="ARBA" id="ARBA00004651"/>
    </source>
</evidence>
<dbReference type="InterPro" id="IPR050250">
    <property type="entry name" value="Macrolide_Exporter_MacB"/>
</dbReference>
<dbReference type="InterPro" id="IPR025857">
    <property type="entry name" value="MacB_PCD"/>
</dbReference>
<dbReference type="Pfam" id="PF02687">
    <property type="entry name" value="FtsX"/>
    <property type="match status" value="1"/>
</dbReference>
<dbReference type="Pfam" id="PF12704">
    <property type="entry name" value="MacB_PCD"/>
    <property type="match status" value="1"/>
</dbReference>
<evidence type="ECO:0000256" key="5">
    <source>
        <dbReference type="ARBA" id="ARBA00023136"/>
    </source>
</evidence>
<feature type="transmembrane region" description="Helical" evidence="8">
    <location>
        <begin position="20"/>
        <end position="42"/>
    </location>
</feature>
<keyword evidence="4 8" id="KW-1133">Transmembrane helix</keyword>
<feature type="transmembrane region" description="Helical" evidence="8">
    <location>
        <begin position="321"/>
        <end position="346"/>
    </location>
</feature>
<feature type="transmembrane region" description="Helical" evidence="8">
    <location>
        <begin position="366"/>
        <end position="388"/>
    </location>
</feature>
<evidence type="ECO:0008006" key="13">
    <source>
        <dbReference type="Google" id="ProtNLM"/>
    </source>
</evidence>
<dbReference type="GO" id="GO:0022857">
    <property type="term" value="F:transmembrane transporter activity"/>
    <property type="evidence" value="ECO:0007669"/>
    <property type="project" value="TreeGrafter"/>
</dbReference>
<evidence type="ECO:0000259" key="9">
    <source>
        <dbReference type="Pfam" id="PF02687"/>
    </source>
</evidence>
<keyword evidence="12" id="KW-1185">Reference proteome</keyword>
<feature type="transmembrane region" description="Helical" evidence="8">
    <location>
        <begin position="408"/>
        <end position="430"/>
    </location>
</feature>
<evidence type="ECO:0000256" key="3">
    <source>
        <dbReference type="ARBA" id="ARBA00022692"/>
    </source>
</evidence>
<feature type="domain" description="ABC3 transporter permease C-terminal" evidence="9">
    <location>
        <begin position="325"/>
        <end position="438"/>
    </location>
</feature>
<dbReference type="GO" id="GO:0005886">
    <property type="term" value="C:plasma membrane"/>
    <property type="evidence" value="ECO:0007669"/>
    <property type="project" value="UniProtKB-SubCell"/>
</dbReference>
<keyword evidence="3 8" id="KW-0812">Transmembrane</keyword>
<evidence type="ECO:0000313" key="11">
    <source>
        <dbReference type="EMBL" id="PHN01182.1"/>
    </source>
</evidence>
<sequence>MQRIIFNFLLAIEGINANKLRSFLTALGIIFGVAAVISMLAIGSGAKQAILDQMKLIGTNNIVISASQNIISDDEDAEDAEDSEDNNEDGKRPFSPGLTLEDAKALTRVLPTIEKVSPEIVLSTNIIQDAKLVKGRVIGINNDFFELNRLALERGQFFHDVHLTKGQSVCIIGKNIQARFFSEDNPIGKSIKCGNTWLRIIGVLERRAASKESMENLGIRDVNSDVYVPVTTALLRFKNRAKITAQDISRGRGRSGNNNQENYHQLDRVVVRVNDSKAMQASAEVIARVLKRRHLDLVDFEIEVPELLLEQEQKTQDTFNLVLAVIAGISLLVGGIGIMNIMLASVLERIKEIGVRRSLGATQNDIILQFLFEAVFISLIGGLIGVLLGVTAAELIARSADIPTVVSGWSILLSFGVAATIGLVFGLFPAQKAAKQDPIKALRTD</sequence>
<evidence type="ECO:0000256" key="2">
    <source>
        <dbReference type="ARBA" id="ARBA00022475"/>
    </source>
</evidence>
<dbReference type="PANTHER" id="PTHR30572">
    <property type="entry name" value="MEMBRANE COMPONENT OF TRANSPORTER-RELATED"/>
    <property type="match status" value="1"/>
</dbReference>
<evidence type="ECO:0000313" key="12">
    <source>
        <dbReference type="Proteomes" id="UP000223913"/>
    </source>
</evidence>
<dbReference type="EMBL" id="PDUD01000061">
    <property type="protein sequence ID" value="PHN01182.1"/>
    <property type="molecule type" value="Genomic_DNA"/>
</dbReference>
<evidence type="ECO:0000259" key="10">
    <source>
        <dbReference type="Pfam" id="PF12704"/>
    </source>
</evidence>
<dbReference type="Proteomes" id="UP000223913">
    <property type="component" value="Unassembled WGS sequence"/>
</dbReference>
<keyword evidence="2" id="KW-1003">Cell membrane</keyword>
<evidence type="ECO:0000256" key="8">
    <source>
        <dbReference type="SAM" id="Phobius"/>
    </source>
</evidence>
<organism evidence="11 12">
    <name type="scientific">Flavilitoribacter nigricans (strain ATCC 23147 / DSM 23189 / NBRC 102662 / NCIMB 1420 / SS-2)</name>
    <name type="common">Lewinella nigricans</name>
    <dbReference type="NCBI Taxonomy" id="1122177"/>
    <lineage>
        <taxon>Bacteria</taxon>
        <taxon>Pseudomonadati</taxon>
        <taxon>Bacteroidota</taxon>
        <taxon>Saprospiria</taxon>
        <taxon>Saprospirales</taxon>
        <taxon>Lewinellaceae</taxon>
        <taxon>Flavilitoribacter</taxon>
    </lineage>
</organism>
<proteinExistence type="inferred from homology"/>
<protein>
    <recommendedName>
        <fullName evidence="13">FtsX-like permease family protein</fullName>
    </recommendedName>
</protein>
<feature type="domain" description="MacB-like periplasmic core" evidence="10">
    <location>
        <begin position="22"/>
        <end position="287"/>
    </location>
</feature>
<accession>A0A2D0MY28</accession>
<evidence type="ECO:0000256" key="4">
    <source>
        <dbReference type="ARBA" id="ARBA00022989"/>
    </source>
</evidence>
<evidence type="ECO:0000256" key="6">
    <source>
        <dbReference type="ARBA" id="ARBA00038076"/>
    </source>
</evidence>
<comment type="caution">
    <text evidence="11">The sequence shown here is derived from an EMBL/GenBank/DDBJ whole genome shotgun (WGS) entry which is preliminary data.</text>
</comment>
<gene>
    <name evidence="11" type="ORF">CRP01_38560</name>
</gene>